<evidence type="ECO:0000256" key="1">
    <source>
        <dbReference type="ARBA" id="ARBA00005574"/>
    </source>
</evidence>
<dbReference type="FunFam" id="1.10.287.3990:FF:000001">
    <property type="entry name" value="26S proteasome regulatory subunit S5A"/>
    <property type="match status" value="1"/>
</dbReference>
<feature type="compositionally biased region" description="Gly residues" evidence="3">
    <location>
        <begin position="204"/>
        <end position="221"/>
    </location>
</feature>
<dbReference type="GO" id="GO:0005829">
    <property type="term" value="C:cytosol"/>
    <property type="evidence" value="ECO:0007669"/>
    <property type="project" value="TreeGrafter"/>
</dbReference>
<dbReference type="Pfam" id="PF13519">
    <property type="entry name" value="VWA_2"/>
    <property type="match status" value="1"/>
</dbReference>
<dbReference type="SMART" id="SM00327">
    <property type="entry name" value="VWA"/>
    <property type="match status" value="1"/>
</dbReference>
<dbReference type="Gene3D" id="1.10.287.3990">
    <property type="match status" value="1"/>
</dbReference>
<dbReference type="Gene3D" id="3.40.50.410">
    <property type="entry name" value="von Willebrand factor, type A domain"/>
    <property type="match status" value="1"/>
</dbReference>
<organism evidence="5 6">
    <name type="scientific">Coniochaeta hoffmannii</name>
    <dbReference type="NCBI Taxonomy" id="91930"/>
    <lineage>
        <taxon>Eukaryota</taxon>
        <taxon>Fungi</taxon>
        <taxon>Dikarya</taxon>
        <taxon>Ascomycota</taxon>
        <taxon>Pezizomycotina</taxon>
        <taxon>Sordariomycetes</taxon>
        <taxon>Sordariomycetidae</taxon>
        <taxon>Coniochaetales</taxon>
        <taxon>Coniochaetaceae</taxon>
        <taxon>Coniochaeta</taxon>
    </lineage>
</organism>
<keyword evidence="6" id="KW-1185">Reference proteome</keyword>
<evidence type="ECO:0000259" key="4">
    <source>
        <dbReference type="PROSITE" id="PS50234"/>
    </source>
</evidence>
<comment type="caution">
    <text evidence="5">The sequence shown here is derived from an EMBL/GenBank/DDBJ whole genome shotgun (WGS) entry which is preliminary data.</text>
</comment>
<dbReference type="PANTHER" id="PTHR10223:SF0">
    <property type="entry name" value="26S PROTEASOME NON-ATPASE REGULATORY SUBUNIT 4"/>
    <property type="match status" value="1"/>
</dbReference>
<dbReference type="Proteomes" id="UP001174691">
    <property type="component" value="Unassembled WGS sequence"/>
</dbReference>
<protein>
    <submittedName>
        <fullName evidence="5">26S proteasome non-ATPase regulatory subunit 4</fullName>
    </submittedName>
</protein>
<feature type="compositionally biased region" description="Basic and acidic residues" evidence="3">
    <location>
        <begin position="241"/>
        <end position="263"/>
    </location>
</feature>
<dbReference type="InterPro" id="IPR036465">
    <property type="entry name" value="vWFA_dom_sf"/>
</dbReference>
<feature type="domain" description="VWFA" evidence="4">
    <location>
        <begin position="5"/>
        <end position="193"/>
    </location>
</feature>
<dbReference type="PROSITE" id="PS50234">
    <property type="entry name" value="VWFA"/>
    <property type="match status" value="1"/>
</dbReference>
<dbReference type="PROSITE" id="PS50330">
    <property type="entry name" value="UIM"/>
    <property type="match status" value="1"/>
</dbReference>
<reference evidence="5" key="1">
    <citation type="submission" date="2022-07" db="EMBL/GenBank/DDBJ databases">
        <title>Fungi with potential for degradation of polypropylene.</title>
        <authorList>
            <person name="Gostincar C."/>
        </authorList>
    </citation>
    <scope>NUCLEOTIDE SEQUENCE</scope>
    <source>
        <strain evidence="5">EXF-13287</strain>
    </source>
</reference>
<feature type="region of interest" description="Disordered" evidence="3">
    <location>
        <begin position="204"/>
        <end position="229"/>
    </location>
</feature>
<dbReference type="GO" id="GO:0043161">
    <property type="term" value="P:proteasome-mediated ubiquitin-dependent protein catabolic process"/>
    <property type="evidence" value="ECO:0007669"/>
    <property type="project" value="TreeGrafter"/>
</dbReference>
<keyword evidence="2 5" id="KW-0647">Proteasome</keyword>
<dbReference type="GO" id="GO:0008540">
    <property type="term" value="C:proteasome regulatory particle, base subcomplex"/>
    <property type="evidence" value="ECO:0007669"/>
    <property type="project" value="TreeGrafter"/>
</dbReference>
<evidence type="ECO:0000256" key="2">
    <source>
        <dbReference type="ARBA" id="ARBA00022942"/>
    </source>
</evidence>
<feature type="compositionally biased region" description="Basic and acidic residues" evidence="3">
    <location>
        <begin position="291"/>
        <end position="311"/>
    </location>
</feature>
<evidence type="ECO:0000256" key="3">
    <source>
        <dbReference type="SAM" id="MobiDB-lite"/>
    </source>
</evidence>
<dbReference type="InterPro" id="IPR002035">
    <property type="entry name" value="VWF_A"/>
</dbReference>
<dbReference type="GO" id="GO:0036435">
    <property type="term" value="F:K48-linked polyubiquitin modification-dependent protein binding"/>
    <property type="evidence" value="ECO:0007669"/>
    <property type="project" value="UniProtKB-ARBA"/>
</dbReference>
<evidence type="ECO:0000313" key="5">
    <source>
        <dbReference type="EMBL" id="KAJ9138974.1"/>
    </source>
</evidence>
<evidence type="ECO:0000313" key="6">
    <source>
        <dbReference type="Proteomes" id="UP001174691"/>
    </source>
</evidence>
<dbReference type="AlphaFoldDB" id="A0AA38R8M5"/>
<proteinExistence type="inferred from homology"/>
<gene>
    <name evidence="5" type="ORF">NKR19_g7669</name>
</gene>
<sequence>MPLEAVMIVVDNSESSRNGDYTPTRFEAQADAVNVVFQNVVQGNPESSVGLMSMGGKGPEVLVTLTTDQGKILEGLHRTKKKIQGSAHLATGIQVAGLALKHRQNKSQRQRIVVFVCSPIQEDESDLVKLAKRMKKNTVSVDFVLFGDVEDDANERKLRAFTDVFGGGGEGNNLIVIPPSGKLLSDQLISTPLLLGEGAAPGGAGAGDMGGPAGGTGGDFGEFGFDPSTDPELALALRMSMEEERARQEKRAREEEEAAKKTSLEAVPEESGESAPLLNKDGEASGSGAQDGEKKDGDKDKDTDKMDVDKS</sequence>
<dbReference type="InterPro" id="IPR003903">
    <property type="entry name" value="UIM_dom"/>
</dbReference>
<dbReference type="FunFam" id="3.40.50.410:FF:000005">
    <property type="entry name" value="26S proteasome non-ATPase regulatory subunit 4"/>
    <property type="match status" value="1"/>
</dbReference>
<dbReference type="PANTHER" id="PTHR10223">
    <property type="entry name" value="26S PROTEASOME NON-ATPASE REGULATORY SUBUNIT 4"/>
    <property type="match status" value="1"/>
</dbReference>
<dbReference type="CDD" id="cd01452">
    <property type="entry name" value="VWA_26S_proteasome_subunit"/>
    <property type="match status" value="1"/>
</dbReference>
<feature type="region of interest" description="Disordered" evidence="3">
    <location>
        <begin position="241"/>
        <end position="311"/>
    </location>
</feature>
<dbReference type="GO" id="GO:0005634">
    <property type="term" value="C:nucleus"/>
    <property type="evidence" value="ECO:0007669"/>
    <property type="project" value="TreeGrafter"/>
</dbReference>
<name>A0AA38R8M5_9PEZI</name>
<dbReference type="InterPro" id="IPR027040">
    <property type="entry name" value="PSMD4"/>
</dbReference>
<comment type="similarity">
    <text evidence="1">Belongs to the proteasome subunit S5A family.</text>
</comment>
<accession>A0AA38R8M5</accession>
<dbReference type="SUPFAM" id="SSF53300">
    <property type="entry name" value="vWA-like"/>
    <property type="match status" value="1"/>
</dbReference>
<dbReference type="EMBL" id="JANBVN010000138">
    <property type="protein sequence ID" value="KAJ9138974.1"/>
    <property type="molecule type" value="Genomic_DNA"/>
</dbReference>